<dbReference type="Proteomes" id="UP000295814">
    <property type="component" value="Unassembled WGS sequence"/>
</dbReference>
<accession>A0A562YJA9</accession>
<dbReference type="EMBL" id="SMZJ02000001">
    <property type="protein sequence ID" value="TWO34787.1"/>
    <property type="molecule type" value="Genomic_DNA"/>
</dbReference>
<proteinExistence type="predicted"/>
<protein>
    <recommendedName>
        <fullName evidence="3">T9SS C-terminal target domain-containing protein</fullName>
    </recommendedName>
</protein>
<evidence type="ECO:0008006" key="3">
    <source>
        <dbReference type="Google" id="ProtNLM"/>
    </source>
</evidence>
<evidence type="ECO:0000313" key="2">
    <source>
        <dbReference type="Proteomes" id="UP000295814"/>
    </source>
</evidence>
<dbReference type="SUPFAM" id="SSF101898">
    <property type="entry name" value="NHL repeat"/>
    <property type="match status" value="1"/>
</dbReference>
<organism evidence="1 2">
    <name type="scientific">Seonamhaeicola sediminis</name>
    <dbReference type="NCBI Taxonomy" id="2528206"/>
    <lineage>
        <taxon>Bacteria</taxon>
        <taxon>Pseudomonadati</taxon>
        <taxon>Bacteroidota</taxon>
        <taxon>Flavobacteriia</taxon>
        <taxon>Flavobacteriales</taxon>
        <taxon>Flavobacteriaceae</taxon>
    </lineage>
</organism>
<reference evidence="1 2" key="1">
    <citation type="submission" date="2019-03" db="EMBL/GenBank/DDBJ databases">
        <authorList>
            <person name="Zhong Y.L."/>
        </authorList>
    </citation>
    <scope>NUCLEOTIDE SEQUENCE [LARGE SCALE GENOMIC DNA]</scope>
    <source>
        <strain evidence="1 2">W255</strain>
    </source>
</reference>
<name>A0A562YJA9_9FLAO</name>
<dbReference type="OrthoDB" id="5599486at2"/>
<sequence length="263" mass="29840">MTVIADLPYALKEVSGIETTPNSNLLWMLNDGGNKPHLYGLNEKGKIIKDVSILAKNRDWEDLTSDSQGNIYIGDFGNNDNDSKNLAILIVSENDILTKTKLSPKRIKFSYPEQNKFPPKKNKRHFDCEAFFYFQDSLYLFTKSRSSKKPGKTNLYVLPAKPGTYKAKQIDSFNTCNKKGCWVTSADINASKDKVALLTENQLIILTNFKDNQFFKGTADYYPFDHSSQKESVCFKNDSTVYIADEFRGIDGGNLYEFKIVTP</sequence>
<dbReference type="AlphaFoldDB" id="A0A562YJA9"/>
<keyword evidence="2" id="KW-1185">Reference proteome</keyword>
<comment type="caution">
    <text evidence="1">The sequence shown here is derived from an EMBL/GenBank/DDBJ whole genome shotgun (WGS) entry which is preliminary data.</text>
</comment>
<reference evidence="1 2" key="2">
    <citation type="submission" date="2019-07" db="EMBL/GenBank/DDBJ databases">
        <title>Seonamhaeicola sp. W255 draft genome.</title>
        <authorList>
            <person name="Zhang X.-Y."/>
            <person name="Zhang R."/>
            <person name="Zhong Y.-L."/>
            <person name="Du Z.-J."/>
        </authorList>
    </citation>
    <scope>NUCLEOTIDE SEQUENCE [LARGE SCALE GENOMIC DNA]</scope>
    <source>
        <strain evidence="1 2">W255</strain>
    </source>
</reference>
<evidence type="ECO:0000313" key="1">
    <source>
        <dbReference type="EMBL" id="TWO34787.1"/>
    </source>
</evidence>
<gene>
    <name evidence="1" type="ORF">E1J38_001730</name>
</gene>